<dbReference type="AlphaFoldDB" id="A0A4P7D8J0"/>
<accession>A0A4P7D8J0</accession>
<gene>
    <name evidence="1" type="ORF">E1956_38035</name>
</gene>
<evidence type="ECO:0000313" key="2">
    <source>
        <dbReference type="Proteomes" id="UP000295727"/>
    </source>
</evidence>
<dbReference type="EMBL" id="CP038151">
    <property type="protein sequence ID" value="QBR02992.1"/>
    <property type="molecule type" value="Genomic_DNA"/>
</dbReference>
<dbReference type="KEGG" id="ppai:E1956_38035"/>
<name>A0A4P7D8J0_9BURK</name>
<proteinExistence type="predicted"/>
<dbReference type="RefSeq" id="WP_134758500.1">
    <property type="nucleotide sequence ID" value="NZ_CP038151.1"/>
</dbReference>
<dbReference type="Proteomes" id="UP000295727">
    <property type="component" value="Chromosome 4"/>
</dbReference>
<evidence type="ECO:0000313" key="1">
    <source>
        <dbReference type="EMBL" id="QBR02992.1"/>
    </source>
</evidence>
<organism evidence="1 2">
    <name type="scientific">Paraburkholderia pallida</name>
    <dbReference type="NCBI Taxonomy" id="2547399"/>
    <lineage>
        <taxon>Bacteria</taxon>
        <taxon>Pseudomonadati</taxon>
        <taxon>Pseudomonadota</taxon>
        <taxon>Betaproteobacteria</taxon>
        <taxon>Burkholderiales</taxon>
        <taxon>Burkholderiaceae</taxon>
        <taxon>Paraburkholderia</taxon>
    </lineage>
</organism>
<protein>
    <submittedName>
        <fullName evidence="1">Uncharacterized protein</fullName>
    </submittedName>
</protein>
<sequence>MPTALVVFAGTCLLAFRFSGRLQAIYESGACRVLSKINSADAEIGIVRVALRMGMAMRIADMQRRFHGHPERMLACRN</sequence>
<reference evidence="1 2" key="1">
    <citation type="submission" date="2019-03" db="EMBL/GenBank/DDBJ databases">
        <title>Paraburkholderia sp. 7MH5, isolated from subtropical forest soil.</title>
        <authorList>
            <person name="Gao Z.-H."/>
            <person name="Qiu L.-H."/>
        </authorList>
    </citation>
    <scope>NUCLEOTIDE SEQUENCE [LARGE SCALE GENOMIC DNA]</scope>
    <source>
        <strain evidence="1 2">7MH5</strain>
    </source>
</reference>
<keyword evidence="2" id="KW-1185">Reference proteome</keyword>